<dbReference type="AlphaFoldDB" id="A0A482X6I4"/>
<reference evidence="1 2" key="1">
    <citation type="journal article" date="2017" name="Gigascience">
        <title>Genome sequence of the small brown planthopper, Laodelphax striatellus.</title>
        <authorList>
            <person name="Zhu J."/>
            <person name="Jiang F."/>
            <person name="Wang X."/>
            <person name="Yang P."/>
            <person name="Bao Y."/>
            <person name="Zhao W."/>
            <person name="Wang W."/>
            <person name="Lu H."/>
            <person name="Wang Q."/>
            <person name="Cui N."/>
            <person name="Li J."/>
            <person name="Chen X."/>
            <person name="Luo L."/>
            <person name="Yu J."/>
            <person name="Kang L."/>
            <person name="Cui F."/>
        </authorList>
    </citation>
    <scope>NUCLEOTIDE SEQUENCE [LARGE SCALE GENOMIC DNA]</scope>
    <source>
        <strain evidence="1">Lst14</strain>
    </source>
</reference>
<dbReference type="OrthoDB" id="365379at2759"/>
<dbReference type="EMBL" id="QKKF02016774">
    <property type="protein sequence ID" value="RZF41377.1"/>
    <property type="molecule type" value="Genomic_DNA"/>
</dbReference>
<evidence type="ECO:0000313" key="1">
    <source>
        <dbReference type="EMBL" id="RZF41377.1"/>
    </source>
</evidence>
<sequence>MSKIKVGDLCYDDDYFHNLSLAQIKVERTSESQNESPSLFANKPSYDPEPDECVIVGIVKPIHLRTPELIDIDVDDGEITSNSKSIHFTSTDSSQRSRKCKKRLPSIPIECKIDPNVIFIDD</sequence>
<protein>
    <submittedName>
        <fullName evidence="1">Uncharacterized protein</fullName>
    </submittedName>
</protein>
<evidence type="ECO:0000313" key="2">
    <source>
        <dbReference type="Proteomes" id="UP000291343"/>
    </source>
</evidence>
<comment type="caution">
    <text evidence="1">The sequence shown here is derived from an EMBL/GenBank/DDBJ whole genome shotgun (WGS) entry which is preliminary data.</text>
</comment>
<keyword evidence="2" id="KW-1185">Reference proteome</keyword>
<gene>
    <name evidence="1" type="ORF">LSTR_LSTR000091</name>
</gene>
<dbReference type="Proteomes" id="UP000291343">
    <property type="component" value="Unassembled WGS sequence"/>
</dbReference>
<name>A0A482X6I4_LAOST</name>
<organism evidence="1 2">
    <name type="scientific">Laodelphax striatellus</name>
    <name type="common">Small brown planthopper</name>
    <name type="synonym">Delphax striatella</name>
    <dbReference type="NCBI Taxonomy" id="195883"/>
    <lineage>
        <taxon>Eukaryota</taxon>
        <taxon>Metazoa</taxon>
        <taxon>Ecdysozoa</taxon>
        <taxon>Arthropoda</taxon>
        <taxon>Hexapoda</taxon>
        <taxon>Insecta</taxon>
        <taxon>Pterygota</taxon>
        <taxon>Neoptera</taxon>
        <taxon>Paraneoptera</taxon>
        <taxon>Hemiptera</taxon>
        <taxon>Auchenorrhyncha</taxon>
        <taxon>Fulgoroidea</taxon>
        <taxon>Delphacidae</taxon>
        <taxon>Criomorphinae</taxon>
        <taxon>Laodelphax</taxon>
    </lineage>
</organism>
<accession>A0A482X6I4</accession>
<dbReference type="InParanoid" id="A0A482X6I4"/>
<proteinExistence type="predicted"/>